<reference evidence="16" key="1">
    <citation type="submission" date="2017-02" db="EMBL/GenBank/DDBJ databases">
        <authorList>
            <person name="Tafer H."/>
            <person name="Lopandic K."/>
        </authorList>
    </citation>
    <scope>NUCLEOTIDE SEQUENCE [LARGE SCALE GENOMIC DNA]</scope>
    <source>
        <strain evidence="16">CBS 366.77</strain>
    </source>
</reference>
<evidence type="ECO:0000256" key="3">
    <source>
        <dbReference type="ARBA" id="ARBA00022723"/>
    </source>
</evidence>
<comment type="catalytic activity">
    <reaction evidence="9">
        <text>S-ubiquitinyl-[E2 ubiquitin-conjugating enzyme]-L-cysteine + [acceptor protein]-L-lysine = [E2 ubiquitin-conjugating enzyme]-L-cysteine + N(6)-ubiquitinyl-[acceptor protein]-L-lysine.</text>
        <dbReference type="EC" id="2.3.2.27"/>
    </reaction>
</comment>
<organism evidence="15 16">
    <name type="scientific">Aspergillus sclerotialis</name>
    <dbReference type="NCBI Taxonomy" id="2070753"/>
    <lineage>
        <taxon>Eukaryota</taxon>
        <taxon>Fungi</taxon>
        <taxon>Dikarya</taxon>
        <taxon>Ascomycota</taxon>
        <taxon>Pezizomycotina</taxon>
        <taxon>Eurotiomycetes</taxon>
        <taxon>Eurotiomycetidae</taxon>
        <taxon>Eurotiales</taxon>
        <taxon>Aspergillaceae</taxon>
        <taxon>Aspergillus</taxon>
        <taxon>Aspergillus subgen. Polypaecilum</taxon>
    </lineage>
</organism>
<comment type="subcellular location">
    <subcellularLocation>
        <location evidence="8">Endomembrane system</location>
        <topology evidence="8">Peripheral membrane protein</topology>
        <orientation evidence="8">Cytoplasmic side</orientation>
    </subcellularLocation>
    <subcellularLocation>
        <location evidence="9">Vacuole membrane</location>
        <topology evidence="9">Peripheral membrane protein</topology>
        <orientation evidence="9">Cytoplasmic side</orientation>
    </subcellularLocation>
</comment>
<dbReference type="PROSITE" id="PS50089">
    <property type="entry name" value="ZF_RING_2"/>
    <property type="match status" value="1"/>
</dbReference>
<dbReference type="GO" id="GO:0000329">
    <property type="term" value="C:fungal-type vacuole membrane"/>
    <property type="evidence" value="ECO:0007669"/>
    <property type="project" value="UniProtKB-UniRule"/>
</dbReference>
<evidence type="ECO:0000256" key="7">
    <source>
        <dbReference type="ARBA" id="ARBA00023136"/>
    </source>
</evidence>
<dbReference type="GO" id="GO:0006886">
    <property type="term" value="P:intracellular protein transport"/>
    <property type="evidence" value="ECO:0007669"/>
    <property type="project" value="UniProtKB-UniRule"/>
</dbReference>
<dbReference type="Pfam" id="PF12451">
    <property type="entry name" value="VPS11_C"/>
    <property type="match status" value="1"/>
</dbReference>
<evidence type="ECO:0000256" key="1">
    <source>
        <dbReference type="ARBA" id="ARBA00007070"/>
    </source>
</evidence>
<dbReference type="InterPro" id="IPR057307">
    <property type="entry name" value="PEP5_VPS11_N"/>
</dbReference>
<dbReference type="GO" id="GO:0008270">
    <property type="term" value="F:zinc ion binding"/>
    <property type="evidence" value="ECO:0007669"/>
    <property type="project" value="UniProtKB-KW"/>
</dbReference>
<dbReference type="PIRSF" id="PIRSF007860">
    <property type="entry name" value="VPS11"/>
    <property type="match status" value="1"/>
</dbReference>
<dbReference type="PROSITE" id="PS50236">
    <property type="entry name" value="CHCR"/>
    <property type="match status" value="1"/>
</dbReference>
<evidence type="ECO:0000313" key="15">
    <source>
        <dbReference type="EMBL" id="RJE23976.1"/>
    </source>
</evidence>
<dbReference type="Gene3D" id="3.30.40.10">
    <property type="entry name" value="Zinc/RING finger domain, C3HC4 (zinc finger)"/>
    <property type="match status" value="1"/>
</dbReference>
<feature type="domain" description="RING-type" evidence="14">
    <location>
        <begin position="860"/>
        <end position="897"/>
    </location>
</feature>
<dbReference type="InterPro" id="IPR011990">
    <property type="entry name" value="TPR-like_helical_dom_sf"/>
</dbReference>
<dbReference type="SUPFAM" id="SSF48371">
    <property type="entry name" value="ARM repeat"/>
    <property type="match status" value="1"/>
</dbReference>
<protein>
    <recommendedName>
        <fullName evidence="9">E3 ubiquitin-protein ligase PEP5</fullName>
        <ecNumber evidence="9">2.3.2.27</ecNumber>
    </recommendedName>
</protein>
<dbReference type="PANTHER" id="PTHR23323:SF24">
    <property type="entry name" value="VACUOLAR PROTEIN SORTING-ASSOCIATED PROTEIN 11 HOMOLOG"/>
    <property type="match status" value="1"/>
</dbReference>
<dbReference type="InterPro" id="IPR015943">
    <property type="entry name" value="WD40/YVTN_repeat-like_dom_sf"/>
</dbReference>
<keyword evidence="16" id="KW-1185">Reference proteome</keyword>
<evidence type="ECO:0000256" key="13">
    <source>
        <dbReference type="SAM" id="MobiDB-lite"/>
    </source>
</evidence>
<accession>A0A3A2ZLP9</accession>
<dbReference type="InterPro" id="IPR013083">
    <property type="entry name" value="Znf_RING/FYVE/PHD"/>
</dbReference>
<comment type="subunit">
    <text evidence="9">Component of the homotypic vacuole fusion and vacuole protein sorting (HOPS) complex. Component of the class C core vacuole/endosome tethering (CORVET) complex.</text>
</comment>
<evidence type="ECO:0000256" key="8">
    <source>
        <dbReference type="ARBA" id="ARBA00029433"/>
    </source>
</evidence>
<evidence type="ECO:0000259" key="14">
    <source>
        <dbReference type="PROSITE" id="PS50089"/>
    </source>
</evidence>
<dbReference type="CDD" id="cd16688">
    <property type="entry name" value="RING-H2_Vps11"/>
    <property type="match status" value="1"/>
</dbReference>
<keyword evidence="11" id="KW-0802">TPR repeat</keyword>
<proteinExistence type="inferred from homology"/>
<dbReference type="EC" id="2.3.2.27" evidence="9"/>
<comment type="similarity">
    <text evidence="1 9">Belongs to the VPS11 family.</text>
</comment>
<dbReference type="GO" id="GO:0033263">
    <property type="term" value="C:CORVET complex"/>
    <property type="evidence" value="ECO:0007669"/>
    <property type="project" value="UniProtKB-UniRule"/>
</dbReference>
<dbReference type="EMBL" id="MVGC01000098">
    <property type="protein sequence ID" value="RJE23976.1"/>
    <property type="molecule type" value="Genomic_DNA"/>
</dbReference>
<feature type="region of interest" description="Disordered" evidence="13">
    <location>
        <begin position="599"/>
        <end position="619"/>
    </location>
</feature>
<dbReference type="GO" id="GO:0030674">
    <property type="term" value="F:protein-macromolecule adaptor activity"/>
    <property type="evidence" value="ECO:0007669"/>
    <property type="project" value="TreeGrafter"/>
</dbReference>
<keyword evidence="9" id="KW-0926">Vacuole</keyword>
<keyword evidence="7 9" id="KW-0472">Membrane</keyword>
<gene>
    <name evidence="15" type="ORF">PHISCL_03682</name>
</gene>
<evidence type="ECO:0000256" key="10">
    <source>
        <dbReference type="PROSITE-ProRule" id="PRU00175"/>
    </source>
</evidence>
<keyword evidence="3" id="KW-0479">Metal-binding</keyword>
<dbReference type="GO" id="GO:0048284">
    <property type="term" value="P:organelle fusion"/>
    <property type="evidence" value="ECO:0007669"/>
    <property type="project" value="TreeGrafter"/>
</dbReference>
<comment type="caution">
    <text evidence="15">The sequence shown here is derived from an EMBL/GenBank/DDBJ whole genome shotgun (WGS) entry which is preliminary data.</text>
</comment>
<dbReference type="GO" id="GO:0007032">
    <property type="term" value="P:endosome organization"/>
    <property type="evidence" value="ECO:0007669"/>
    <property type="project" value="TreeGrafter"/>
</dbReference>
<evidence type="ECO:0000313" key="16">
    <source>
        <dbReference type="Proteomes" id="UP000266188"/>
    </source>
</evidence>
<dbReference type="PANTHER" id="PTHR23323">
    <property type="entry name" value="VACUOLAR PROTEIN SORTING-ASSOCIATED PROTEIN"/>
    <property type="match status" value="1"/>
</dbReference>
<dbReference type="InterPro" id="IPR036322">
    <property type="entry name" value="WD40_repeat_dom_sf"/>
</dbReference>
<dbReference type="InterPro" id="IPR016024">
    <property type="entry name" value="ARM-type_fold"/>
</dbReference>
<keyword evidence="6 9" id="KW-0653">Protein transport</keyword>
<dbReference type="GO" id="GO:0030897">
    <property type="term" value="C:HOPS complex"/>
    <property type="evidence" value="ECO:0007669"/>
    <property type="project" value="UniProtKB-UniRule"/>
</dbReference>
<dbReference type="GO" id="GO:0007033">
    <property type="term" value="P:vacuole organization"/>
    <property type="evidence" value="ECO:0007669"/>
    <property type="project" value="TreeGrafter"/>
</dbReference>
<keyword evidence="9" id="KW-0808">Transferase</keyword>
<dbReference type="STRING" id="2070753.A0A3A2ZLP9"/>
<keyword evidence="2 9" id="KW-0813">Transport</keyword>
<dbReference type="FunFam" id="1.25.40.10:FF:000440">
    <property type="entry name" value="E3 ubiquitin-protein ligase PEP5"/>
    <property type="match status" value="1"/>
</dbReference>
<name>A0A3A2ZLP9_9EURO</name>
<sequence>MALTSWKAFNFFDVTPVKLPEESASVFNPDITCLCTGSGNLFLGSTDGVVHIISSAFKIVRSFKAFDSGISHIKQIDNTSLLVTISEDLLNEPVLKVWALDKPEKKTGSPTCLSTVSVQNAKRRFPISAFTVLEDLSQVAVGFANGSVTIIRGDLIHDRGARQRIVFESEEPITGLEAQGGLTSILYISTTSRILALVISGKGQGQPARALEDTGCDVGCMAPDREVGGVLIAREDAIYTYGPRGRGPSYAFDSPKTSINLFRDYVALVCPPKGGPSNSDPLRRFGVSSSEDIYSTTTFTLLDTDLKFIGHSESLVSAVKYIFMEWGDLFLLTTDGKIFRYREKSLQQKLEILYQRNLFVLAINLAQKIGVDTLQQNAIYRKYGDFLYRKGDYDTAMQQYLRAIDNTEPSQVIRKYLDTQRIHNLIEYLEELHDHDRATVDHTTLLLNCYAKLKDTSKLDSFIKAPGELKFDLETAIAMCRQGGYYEQAAYLATKYGENDMVVDILIEDSKKYAEAVEYIWRLDPETTYHNLMKYSRVLLANSPQRTTELFIDYYTGQYRPKTEVEAPAEPQAQSTSTLQNLAAFLPLPYVNVGTREKTEAPAPELEDSKTTAPPPYQVPKPRTAFSSFVDHPQEFITFLEALIKQDDVKEEDKVDLFTTLFEMYLDTASKKRDASEKEEWENKAKRLIEGKDIPISTSNVLLLSDLSGFREGSTLVREQEGLRSDIFRSFTSAKDTQGAIKALRKYGPQEPQLYVDALTYFASSPQILEEAGDELDNVLKRIDQDGLMSPLQVIQTLSNNAVVTMGRVKKYLSDNIERERKEISGNRRLISSYSAETEDKKQELEQLGSKPVVFQARRCMSCGRALDLPTVHFLCKHSFHQRCLNKVDENAECPVCAPQNSTIKAIRKRQVESADQHELFKGELQRSKDGFGVVSEFFGRGVMRPQSTME</sequence>
<feature type="repeat" description="CHCR" evidence="12">
    <location>
        <begin position="400"/>
        <end position="545"/>
    </location>
</feature>
<dbReference type="InterPro" id="IPR001841">
    <property type="entry name" value="Znf_RING"/>
</dbReference>
<dbReference type="InterPro" id="IPR024763">
    <property type="entry name" value="VPS11_C"/>
</dbReference>
<dbReference type="AlphaFoldDB" id="A0A3A2ZLP9"/>
<dbReference type="SUPFAM" id="SSF57850">
    <property type="entry name" value="RING/U-box"/>
    <property type="match status" value="1"/>
</dbReference>
<evidence type="ECO:0000256" key="11">
    <source>
        <dbReference type="PROSITE-ProRule" id="PRU00339"/>
    </source>
</evidence>
<evidence type="ECO:0000256" key="6">
    <source>
        <dbReference type="ARBA" id="ARBA00022927"/>
    </source>
</evidence>
<keyword evidence="5" id="KW-0862">Zinc</keyword>
<evidence type="ECO:0000256" key="2">
    <source>
        <dbReference type="ARBA" id="ARBA00022448"/>
    </source>
</evidence>
<dbReference type="InterPro" id="IPR000547">
    <property type="entry name" value="Clathrin_H-chain/VPS_repeat"/>
</dbReference>
<keyword evidence="9" id="KW-0833">Ubl conjugation pathway</keyword>
<dbReference type="Gene3D" id="2.130.10.10">
    <property type="entry name" value="YVTN repeat-like/Quinoprotein amine dehydrogenase"/>
    <property type="match status" value="1"/>
</dbReference>
<dbReference type="PROSITE" id="PS50005">
    <property type="entry name" value="TPR"/>
    <property type="match status" value="1"/>
</dbReference>
<evidence type="ECO:0000256" key="9">
    <source>
        <dbReference type="PIRNR" id="PIRNR007860"/>
    </source>
</evidence>
<dbReference type="FunFam" id="3.30.40.10:FF:000639">
    <property type="entry name" value="E3 ubiquitin-protein ligase PEP5"/>
    <property type="match status" value="1"/>
</dbReference>
<evidence type="ECO:0000256" key="5">
    <source>
        <dbReference type="ARBA" id="ARBA00022833"/>
    </source>
</evidence>
<dbReference type="Proteomes" id="UP000266188">
    <property type="component" value="Unassembled WGS sequence"/>
</dbReference>
<dbReference type="InterPro" id="IPR057308">
    <property type="entry name" value="CHCR_PEP5_VPS11"/>
</dbReference>
<dbReference type="Pfam" id="PF23341">
    <property type="entry name" value="PEP5_VPS11_N"/>
    <property type="match status" value="1"/>
</dbReference>
<dbReference type="OrthoDB" id="26184at2759"/>
<dbReference type="Gene3D" id="1.25.40.10">
    <property type="entry name" value="Tetratricopeptide repeat domain"/>
    <property type="match status" value="1"/>
</dbReference>
<dbReference type="InterPro" id="IPR019734">
    <property type="entry name" value="TPR_rpt"/>
</dbReference>
<evidence type="ECO:0000256" key="4">
    <source>
        <dbReference type="ARBA" id="ARBA00022771"/>
    </source>
</evidence>
<dbReference type="GO" id="GO:0061630">
    <property type="term" value="F:ubiquitin protein ligase activity"/>
    <property type="evidence" value="ECO:0007669"/>
    <property type="project" value="UniProtKB-EC"/>
</dbReference>
<dbReference type="SUPFAM" id="SSF50978">
    <property type="entry name" value="WD40 repeat-like"/>
    <property type="match status" value="1"/>
</dbReference>
<dbReference type="InterPro" id="IPR016528">
    <property type="entry name" value="VPS11"/>
</dbReference>
<dbReference type="Pfam" id="PF23356">
    <property type="entry name" value="TPR_PEP5_VPS11"/>
    <property type="match status" value="2"/>
</dbReference>
<feature type="repeat" description="TPR" evidence="11">
    <location>
        <begin position="377"/>
        <end position="410"/>
    </location>
</feature>
<dbReference type="GO" id="GO:0006904">
    <property type="term" value="P:vesicle docking involved in exocytosis"/>
    <property type="evidence" value="ECO:0007669"/>
    <property type="project" value="TreeGrafter"/>
</dbReference>
<evidence type="ECO:0000256" key="12">
    <source>
        <dbReference type="PROSITE-ProRule" id="PRU01006"/>
    </source>
</evidence>
<keyword evidence="4 10" id="KW-0863">Zinc-finger</keyword>
<dbReference type="SMART" id="SM00299">
    <property type="entry name" value="CLH"/>
    <property type="match status" value="1"/>
</dbReference>